<feature type="compositionally biased region" description="Polar residues" evidence="1">
    <location>
        <begin position="660"/>
        <end position="674"/>
    </location>
</feature>
<feature type="chain" id="PRO_5003410820" evidence="2">
    <location>
        <begin position="20"/>
        <end position="816"/>
    </location>
</feature>
<name>G0UYW6_TRYCI</name>
<feature type="signal peptide" evidence="2">
    <location>
        <begin position="1"/>
        <end position="19"/>
    </location>
</feature>
<dbReference type="EMBL" id="HE575323">
    <property type="protein sequence ID" value="CCC94584.1"/>
    <property type="molecule type" value="Genomic_DNA"/>
</dbReference>
<dbReference type="Gene3D" id="1.10.510.10">
    <property type="entry name" value="Transferase(Phosphotransferase) domain 1"/>
    <property type="match status" value="1"/>
</dbReference>
<keyword evidence="2" id="KW-0732">Signal</keyword>
<dbReference type="SMART" id="SM00220">
    <property type="entry name" value="S_TKc"/>
    <property type="match status" value="1"/>
</dbReference>
<evidence type="ECO:0000256" key="1">
    <source>
        <dbReference type="SAM" id="MobiDB-lite"/>
    </source>
</evidence>
<evidence type="ECO:0000256" key="2">
    <source>
        <dbReference type="SAM" id="SignalP"/>
    </source>
</evidence>
<feature type="region of interest" description="Disordered" evidence="1">
    <location>
        <begin position="750"/>
        <end position="786"/>
    </location>
</feature>
<dbReference type="AlphaFoldDB" id="G0UYW6"/>
<evidence type="ECO:0000259" key="3">
    <source>
        <dbReference type="PROSITE" id="PS50011"/>
    </source>
</evidence>
<reference evidence="4" key="1">
    <citation type="journal article" date="2012" name="Proc. Natl. Acad. Sci. U.S.A.">
        <title>Antigenic diversity is generated by distinct evolutionary mechanisms in African trypanosome species.</title>
        <authorList>
            <person name="Jackson A.P."/>
            <person name="Berry A."/>
            <person name="Aslett M."/>
            <person name="Allison H.C."/>
            <person name="Burton P."/>
            <person name="Vavrova-Anderson J."/>
            <person name="Brown R."/>
            <person name="Browne H."/>
            <person name="Corton N."/>
            <person name="Hauser H."/>
            <person name="Gamble J."/>
            <person name="Gilderthorp R."/>
            <person name="Marcello L."/>
            <person name="McQuillan J."/>
            <person name="Otto T.D."/>
            <person name="Quail M.A."/>
            <person name="Sanders M.J."/>
            <person name="van Tonder A."/>
            <person name="Ginger M.L."/>
            <person name="Field M.C."/>
            <person name="Barry J.D."/>
            <person name="Hertz-Fowler C."/>
            <person name="Berriman M."/>
        </authorList>
    </citation>
    <scope>NUCLEOTIDE SEQUENCE</scope>
    <source>
        <strain evidence="4">IL3000</strain>
    </source>
</reference>
<dbReference type="GO" id="GO:0004674">
    <property type="term" value="F:protein serine/threonine kinase activity"/>
    <property type="evidence" value="ECO:0007669"/>
    <property type="project" value="TreeGrafter"/>
</dbReference>
<gene>
    <name evidence="4" type="ORF">TCIL3000_10_13690</name>
</gene>
<dbReference type="SUPFAM" id="SSF56112">
    <property type="entry name" value="Protein kinase-like (PK-like)"/>
    <property type="match status" value="1"/>
</dbReference>
<feature type="region of interest" description="Disordered" evidence="1">
    <location>
        <begin position="641"/>
        <end position="674"/>
    </location>
</feature>
<evidence type="ECO:0000313" key="4">
    <source>
        <dbReference type="EMBL" id="CCC94584.1"/>
    </source>
</evidence>
<dbReference type="Gene3D" id="3.30.200.20">
    <property type="entry name" value="Phosphorylase Kinase, domain 1"/>
    <property type="match status" value="1"/>
</dbReference>
<dbReference type="PROSITE" id="PS50011">
    <property type="entry name" value="PROTEIN_KINASE_DOM"/>
    <property type="match status" value="1"/>
</dbReference>
<accession>G0UYW6</accession>
<feature type="compositionally biased region" description="Polar residues" evidence="1">
    <location>
        <begin position="269"/>
        <end position="279"/>
    </location>
</feature>
<dbReference type="InterPro" id="IPR000719">
    <property type="entry name" value="Prot_kinase_dom"/>
</dbReference>
<sequence>MRLLSSASIACTLIDVCISQGMIQRKAYNNPFPALNDGIEVILQVLHEKSEEEKTRVEMLPNGATFIGFGAFGTVRLGWLQERRRSVRGPNRRIHVDIGTVAAVAVKRVAVPGGAMNSLDFRRSQLLRELHMMECIKMFPHPNVVQCWGFVFYKKSDDQPTTGKEDASPLPGEVLTSLCVERQRHEINTDCVGEVKATGQILEGISHFDVCLSLCTGGTLSEYVRRITDTVLHTILLFTQKHRDIPTKSDVTTSLMEGGDEDQQGEGLTGSTNDETTPVLNEPSCEPTPAGTTVGHGGRVRGLSSPGKPAFVVTKFVLGEKDITAMSYALCNALRHTHEVMRTLHRDVKPANILICDGKGKVPSHLFGRDSPAPSCTSPIPQGPSTESGLLRTTSSSSVVELSLCSDLHEALGDFSEESADEEKEGDAEKNSDVLVVPSEAGAHHMCGVTGSSNLPLVFLPQSDAWRLQLADYGTATGRNKLDGNGRYGTFPFMAPEVGDESYIGSAYGPSADIYSLGVTMQYTIIHTIAEVNEWGEVLPKRTAALGMQWTDEDMVGSELSFKDVASTGEAEKIKQSKKGVFELPSEWRCAWELGAGDRVREGALSTTDPAQVADDLKKFRVPRSWRCHDELTTGWHIRQDLSTEDATNPRYAGSAHEAPQSNVPKTPGNVQQFNPREDRRVRCRSCRKLHRNVIELLNAMTSPDPAQRPSLPSVMCSAAIIEQGTFVNEREGNFSRALWGRGRSENANVAGGSGKVVGVGRDDGTQHPNRVAEEMDPRTNIPGTWNEEARRKGSLLWRPPSLRFLSRQCEKSWSR</sequence>
<dbReference type="InterPro" id="IPR051681">
    <property type="entry name" value="Ser/Thr_Kinases-Pseudokinases"/>
</dbReference>
<feature type="region of interest" description="Disordered" evidence="1">
    <location>
        <begin position="249"/>
        <end position="303"/>
    </location>
</feature>
<feature type="domain" description="Protein kinase" evidence="3">
    <location>
        <begin position="61"/>
        <end position="721"/>
    </location>
</feature>
<feature type="compositionally biased region" description="Basic and acidic residues" evidence="1">
    <location>
        <begin position="761"/>
        <end position="778"/>
    </location>
</feature>
<dbReference type="PANTHER" id="PTHR44329">
    <property type="entry name" value="SERINE/THREONINE-PROTEIN KINASE TNNI3K-RELATED"/>
    <property type="match status" value="1"/>
</dbReference>
<feature type="region of interest" description="Disordered" evidence="1">
    <location>
        <begin position="371"/>
        <end position="391"/>
    </location>
</feature>
<protein>
    <submittedName>
        <fullName evidence="4">Uncharacterized protein TCIL3000_10_13690</fullName>
    </submittedName>
</protein>
<dbReference type="InterPro" id="IPR011009">
    <property type="entry name" value="Kinase-like_dom_sf"/>
</dbReference>
<feature type="compositionally biased region" description="Polar residues" evidence="1">
    <location>
        <begin position="374"/>
        <end position="384"/>
    </location>
</feature>
<dbReference type="GO" id="GO:0005524">
    <property type="term" value="F:ATP binding"/>
    <property type="evidence" value="ECO:0007669"/>
    <property type="project" value="InterPro"/>
</dbReference>
<organism evidence="4">
    <name type="scientific">Trypanosoma congolense (strain IL3000)</name>
    <dbReference type="NCBI Taxonomy" id="1068625"/>
    <lineage>
        <taxon>Eukaryota</taxon>
        <taxon>Discoba</taxon>
        <taxon>Euglenozoa</taxon>
        <taxon>Kinetoplastea</taxon>
        <taxon>Metakinetoplastina</taxon>
        <taxon>Trypanosomatida</taxon>
        <taxon>Trypanosomatidae</taxon>
        <taxon>Trypanosoma</taxon>
        <taxon>Nannomonas</taxon>
    </lineage>
</organism>
<dbReference type="VEuPathDB" id="TriTrypDB:TcIL3000_10_13690"/>
<proteinExistence type="predicted"/>